<keyword evidence="8" id="KW-1185">Reference proteome</keyword>
<evidence type="ECO:0000256" key="5">
    <source>
        <dbReference type="ARBA" id="ARBA00050018"/>
    </source>
</evidence>
<evidence type="ECO:0000259" key="6">
    <source>
        <dbReference type="Pfam" id="PF01266"/>
    </source>
</evidence>
<dbReference type="NCBIfam" id="TIGR02352">
    <property type="entry name" value="thiamin_ThiO"/>
    <property type="match status" value="1"/>
</dbReference>
<dbReference type="InterPro" id="IPR012727">
    <property type="entry name" value="Gly_oxidase_ThiO"/>
</dbReference>
<dbReference type="EC" id="1.4.3.19" evidence="5"/>
<dbReference type="SUPFAM" id="SSF51905">
    <property type="entry name" value="FAD/NAD(P)-binding domain"/>
    <property type="match status" value="1"/>
</dbReference>
<evidence type="ECO:0000256" key="2">
    <source>
        <dbReference type="ARBA" id="ARBA00022977"/>
    </source>
</evidence>
<evidence type="ECO:0000256" key="3">
    <source>
        <dbReference type="ARBA" id="ARBA00023002"/>
    </source>
</evidence>
<dbReference type="SUPFAM" id="SSF54373">
    <property type="entry name" value="FAD-linked reductases, C-terminal domain"/>
    <property type="match status" value="1"/>
</dbReference>
<comment type="catalytic activity">
    <reaction evidence="4">
        <text>glycine + O2 + H2O = glyoxylate + H2O2 + NH4(+)</text>
        <dbReference type="Rhea" id="RHEA:11532"/>
        <dbReference type="ChEBI" id="CHEBI:15377"/>
        <dbReference type="ChEBI" id="CHEBI:15379"/>
        <dbReference type="ChEBI" id="CHEBI:16240"/>
        <dbReference type="ChEBI" id="CHEBI:28938"/>
        <dbReference type="ChEBI" id="CHEBI:36655"/>
        <dbReference type="ChEBI" id="CHEBI:57305"/>
        <dbReference type="EC" id="1.4.3.19"/>
    </reaction>
</comment>
<dbReference type="EMBL" id="JAVDQF010000001">
    <property type="protein sequence ID" value="MDR6268727.1"/>
    <property type="molecule type" value="Genomic_DNA"/>
</dbReference>
<comment type="caution">
    <text evidence="7">The sequence shown here is derived from an EMBL/GenBank/DDBJ whole genome shotgun (WGS) entry which is preliminary data.</text>
</comment>
<dbReference type="Gene3D" id="3.50.50.60">
    <property type="entry name" value="FAD/NAD(P)-binding domain"/>
    <property type="match status" value="1"/>
</dbReference>
<protein>
    <recommendedName>
        <fullName evidence="5">glycine oxidase</fullName>
        <ecNumber evidence="5">1.4.3.19</ecNumber>
    </recommendedName>
</protein>
<proteinExistence type="predicted"/>
<dbReference type="GO" id="GO:0043799">
    <property type="term" value="F:glycine oxidase activity"/>
    <property type="evidence" value="ECO:0007669"/>
    <property type="project" value="UniProtKB-EC"/>
</dbReference>
<evidence type="ECO:0000313" key="7">
    <source>
        <dbReference type="EMBL" id="MDR6268727.1"/>
    </source>
</evidence>
<name>A0ABU1JBE1_9MICC</name>
<evidence type="ECO:0000256" key="4">
    <source>
        <dbReference type="ARBA" id="ARBA00049872"/>
    </source>
</evidence>
<dbReference type="Proteomes" id="UP001185069">
    <property type="component" value="Unassembled WGS sequence"/>
</dbReference>
<dbReference type="PANTHER" id="PTHR13847:SF289">
    <property type="entry name" value="GLYCINE OXIDASE"/>
    <property type="match status" value="1"/>
</dbReference>
<dbReference type="Gene3D" id="3.30.9.10">
    <property type="entry name" value="D-Amino Acid Oxidase, subunit A, domain 2"/>
    <property type="match status" value="1"/>
</dbReference>
<dbReference type="InterPro" id="IPR036188">
    <property type="entry name" value="FAD/NAD-bd_sf"/>
</dbReference>
<dbReference type="RefSeq" id="WP_309796561.1">
    <property type="nucleotide sequence ID" value="NZ_BAAAHY010000006.1"/>
</dbReference>
<evidence type="ECO:0000313" key="8">
    <source>
        <dbReference type="Proteomes" id="UP001185069"/>
    </source>
</evidence>
<accession>A0ABU1JBE1</accession>
<dbReference type="PANTHER" id="PTHR13847">
    <property type="entry name" value="SARCOSINE DEHYDROGENASE-RELATED"/>
    <property type="match status" value="1"/>
</dbReference>
<feature type="domain" description="FAD dependent oxidoreductase" evidence="6">
    <location>
        <begin position="5"/>
        <end position="340"/>
    </location>
</feature>
<gene>
    <name evidence="7" type="ORF">JOE69_000965</name>
</gene>
<reference evidence="7 8" key="1">
    <citation type="submission" date="2023-07" db="EMBL/GenBank/DDBJ databases">
        <title>Sequencing the genomes of 1000 actinobacteria strains.</title>
        <authorList>
            <person name="Klenk H.-P."/>
        </authorList>
    </citation>
    <scope>NUCLEOTIDE SEQUENCE [LARGE SCALE GENOMIC DNA]</scope>
    <source>
        <strain evidence="7 8">DSM 14555</strain>
    </source>
</reference>
<evidence type="ECO:0000256" key="1">
    <source>
        <dbReference type="ARBA" id="ARBA00004948"/>
    </source>
</evidence>
<dbReference type="Pfam" id="PF01266">
    <property type="entry name" value="DAO"/>
    <property type="match status" value="1"/>
</dbReference>
<organism evidence="7 8">
    <name type="scientific">Arthrobacter russicus</name>
    <dbReference type="NCBI Taxonomy" id="172040"/>
    <lineage>
        <taxon>Bacteria</taxon>
        <taxon>Bacillati</taxon>
        <taxon>Actinomycetota</taxon>
        <taxon>Actinomycetes</taxon>
        <taxon>Micrococcales</taxon>
        <taxon>Micrococcaceae</taxon>
        <taxon>Arthrobacter</taxon>
    </lineage>
</organism>
<keyword evidence="2" id="KW-0784">Thiamine biosynthesis</keyword>
<comment type="pathway">
    <text evidence="1">Cofactor biosynthesis; thiamine diphosphate biosynthesis.</text>
</comment>
<sequence>MQQYDVAVIGGGIVGLGIAWQVKCSGRKVLLIDPEPAGGATYAAAGMLAPVTEFHYQEQALQELMLAAWRLWPEFVGSLPGDVGYRRSGTVLLGADPADRALLADLVAAQSLAGLPVQSLDSTALGELEPMLSPQLRVSGYFAQADHQVDPRRLAAVLLTGLEVRRVGATAVRSGIVDLDDGGQIRAAEVIVANGLAARSLPGVPVDLPLRAVYGDILRLEVPEQLQPLLRHTLRAMVRGNPVYLIPRPDGSVVIGATQREDGRPGASAGGVYQLLRDAQTVLPAVAELTLSEVTARARPGTPDNAPLLGRVAEGLIIATGFYRHGVLLTPIAAEICCELLAGRADPRWAQFAPGRFAAAPSDRTQEIR</sequence>
<keyword evidence="3 7" id="KW-0560">Oxidoreductase</keyword>
<dbReference type="InterPro" id="IPR006076">
    <property type="entry name" value="FAD-dep_OxRdtase"/>
</dbReference>